<dbReference type="Pfam" id="PF03922">
    <property type="entry name" value="OmpW"/>
    <property type="match status" value="1"/>
</dbReference>
<proteinExistence type="predicted"/>
<dbReference type="RefSeq" id="WP_382405470.1">
    <property type="nucleotide sequence ID" value="NZ_JBHSGU010000001.1"/>
</dbReference>
<keyword evidence="3" id="KW-1185">Reference proteome</keyword>
<organism evidence="2 3">
    <name type="scientific">Glaciecola siphonariae</name>
    <dbReference type="NCBI Taxonomy" id="521012"/>
    <lineage>
        <taxon>Bacteria</taxon>
        <taxon>Pseudomonadati</taxon>
        <taxon>Pseudomonadota</taxon>
        <taxon>Gammaproteobacteria</taxon>
        <taxon>Alteromonadales</taxon>
        <taxon>Alteromonadaceae</taxon>
        <taxon>Glaciecola</taxon>
    </lineage>
</organism>
<evidence type="ECO:0000256" key="1">
    <source>
        <dbReference type="SAM" id="SignalP"/>
    </source>
</evidence>
<name>A0ABV9LQP7_9ALTE</name>
<evidence type="ECO:0000313" key="3">
    <source>
        <dbReference type="Proteomes" id="UP001595897"/>
    </source>
</evidence>
<protein>
    <submittedName>
        <fullName evidence="2">OmpW family protein</fullName>
    </submittedName>
</protein>
<dbReference type="PANTHER" id="PTHR36920:SF1">
    <property type="entry name" value="OUTER MEMBRANE PROTEIN W"/>
    <property type="match status" value="1"/>
</dbReference>
<feature type="chain" id="PRO_5045456534" evidence="1">
    <location>
        <begin position="24"/>
        <end position="245"/>
    </location>
</feature>
<sequence>MKTSLLTVAVVSALAATSGSVFAYEKGDWLVRAGVTTVAPDASSTPIFAGSLDLGQALPSIGSSLTVDVDNNTQLGLNIAYFVTDNINVEVLAATPFKHDISFAAGKLAETTHLPPTVTVNYFFLDGSSKFQPYVGAGVNYTIFFDEEFDDGAVAAIETITQGDLGAAATVSNLDLDASFGLSAQVGFDYEIADDMFLNASVRYIDIETEANFDISGVPSVATSGSIESVQIDPWVYTISVGYKF</sequence>
<comment type="caution">
    <text evidence="2">The sequence shown here is derived from an EMBL/GenBank/DDBJ whole genome shotgun (WGS) entry which is preliminary data.</text>
</comment>
<dbReference type="SUPFAM" id="SSF56925">
    <property type="entry name" value="OMPA-like"/>
    <property type="match status" value="1"/>
</dbReference>
<keyword evidence="1" id="KW-0732">Signal</keyword>
<dbReference type="EMBL" id="JBHSGU010000001">
    <property type="protein sequence ID" value="MFC4698817.1"/>
    <property type="molecule type" value="Genomic_DNA"/>
</dbReference>
<gene>
    <name evidence="2" type="ORF">ACFO4O_01400</name>
</gene>
<dbReference type="Proteomes" id="UP001595897">
    <property type="component" value="Unassembled WGS sequence"/>
</dbReference>
<accession>A0ABV9LQP7</accession>
<reference evidence="3" key="1">
    <citation type="journal article" date="2019" name="Int. J. Syst. Evol. Microbiol.">
        <title>The Global Catalogue of Microorganisms (GCM) 10K type strain sequencing project: providing services to taxonomists for standard genome sequencing and annotation.</title>
        <authorList>
            <consortium name="The Broad Institute Genomics Platform"/>
            <consortium name="The Broad Institute Genome Sequencing Center for Infectious Disease"/>
            <person name="Wu L."/>
            <person name="Ma J."/>
        </authorList>
    </citation>
    <scope>NUCLEOTIDE SEQUENCE [LARGE SCALE GENOMIC DNA]</scope>
    <source>
        <strain evidence="3">KACC 12507</strain>
    </source>
</reference>
<dbReference type="Gene3D" id="2.40.160.20">
    <property type="match status" value="1"/>
</dbReference>
<dbReference type="PANTHER" id="PTHR36920">
    <property type="match status" value="1"/>
</dbReference>
<dbReference type="InterPro" id="IPR005618">
    <property type="entry name" value="OMPW"/>
</dbReference>
<feature type="signal peptide" evidence="1">
    <location>
        <begin position="1"/>
        <end position="23"/>
    </location>
</feature>
<evidence type="ECO:0000313" key="2">
    <source>
        <dbReference type="EMBL" id="MFC4698817.1"/>
    </source>
</evidence>
<dbReference type="InterPro" id="IPR011250">
    <property type="entry name" value="OMP/PagP_B-barrel"/>
</dbReference>